<keyword evidence="3" id="KW-1185">Reference proteome</keyword>
<organism evidence="2 3">
    <name type="scientific">Oceanobacillus bengalensis</name>
    <dbReference type="NCBI Taxonomy" id="1435466"/>
    <lineage>
        <taxon>Bacteria</taxon>
        <taxon>Bacillati</taxon>
        <taxon>Bacillota</taxon>
        <taxon>Bacilli</taxon>
        <taxon>Bacillales</taxon>
        <taxon>Bacillaceae</taxon>
        <taxon>Oceanobacillus</taxon>
    </lineage>
</organism>
<proteinExistence type="predicted"/>
<dbReference type="Gene3D" id="3.10.450.50">
    <property type="match status" value="1"/>
</dbReference>
<accession>A0A494Z7Q7</accession>
<evidence type="ECO:0008006" key="4">
    <source>
        <dbReference type="Google" id="ProtNLM"/>
    </source>
</evidence>
<dbReference type="SUPFAM" id="SSF103642">
    <property type="entry name" value="Sec-C motif"/>
    <property type="match status" value="1"/>
</dbReference>
<comment type="caution">
    <text evidence="2">The sequence shown here is derived from an EMBL/GenBank/DDBJ whole genome shotgun (WGS) entry which is preliminary data.</text>
</comment>
<gene>
    <name evidence="2" type="ORF">D8M05_00610</name>
</gene>
<dbReference type="Proteomes" id="UP000281813">
    <property type="component" value="Unassembled WGS sequence"/>
</dbReference>
<dbReference type="InterPro" id="IPR004027">
    <property type="entry name" value="SEC_C_motif"/>
</dbReference>
<evidence type="ECO:0000313" key="3">
    <source>
        <dbReference type="Proteomes" id="UP000281813"/>
    </source>
</evidence>
<feature type="region of interest" description="Disordered" evidence="1">
    <location>
        <begin position="361"/>
        <end position="401"/>
    </location>
</feature>
<dbReference type="PANTHER" id="PTHR33747">
    <property type="entry name" value="UPF0225 PROTEIN SCO1677"/>
    <property type="match status" value="1"/>
</dbReference>
<dbReference type="OrthoDB" id="9814022at2"/>
<sequence>MSGKIEEKHMMKLMEGLEEMKRDEEIRQNKKFWSDIAVPFTLHEGLSKYTKINLDDIRKFLELKNASSLKKAELIALLEEKLPAFLETFCLGLDTERFNLLTKIAHNGGYLDAPNLDTDQLNYFRASGVVYTGTLNGRKVLAVPEEFSRAIATLEVDFKIRTAVKRNTEWIKLTQGILYYYGTLRMKDFIEVMGKYIKETIDIAAYSAVMEDAKSYYNGFYIDTNGISDIRVNDPKKVLEEQQTRKNVPFYPFTKKQLLKAGDSDFVEKNQGYVQLVNFITKNYEIDREETENIVEECVYATRNGDGPQDVLQYLGKRFDFKSLEEIEELTGKLIHLMNNTREWFLKGHTSEELFREEQKALRPLPESRPEPRGVRKVEKIGRNDSCPCGSNKKYKKCCGK</sequence>
<name>A0A494Z7Q7_9BACI</name>
<protein>
    <recommendedName>
        <fullName evidence="4">Zinc chelation protein SecC</fullName>
    </recommendedName>
</protein>
<dbReference type="PANTHER" id="PTHR33747:SF1">
    <property type="entry name" value="ADENYLATE CYCLASE-ASSOCIATED CAP C-TERMINAL DOMAIN-CONTAINING PROTEIN"/>
    <property type="match status" value="1"/>
</dbReference>
<evidence type="ECO:0000313" key="2">
    <source>
        <dbReference type="EMBL" id="RKQ18650.1"/>
    </source>
</evidence>
<dbReference type="Pfam" id="PF02810">
    <property type="entry name" value="SEC-C"/>
    <property type="match status" value="1"/>
</dbReference>
<feature type="compositionally biased region" description="Basic and acidic residues" evidence="1">
    <location>
        <begin position="361"/>
        <end position="383"/>
    </location>
</feature>
<dbReference type="EMBL" id="RBZO01000001">
    <property type="protein sequence ID" value="RKQ18650.1"/>
    <property type="molecule type" value="Genomic_DNA"/>
</dbReference>
<reference evidence="2 3" key="1">
    <citation type="journal article" date="2015" name="Antonie Van Leeuwenhoek">
        <title>Oceanobacillus bengalensis sp. nov., a bacterium isolated from seawater of the Bay of Bengal.</title>
        <authorList>
            <person name="Yongchang O."/>
            <person name="Xiang W."/>
            <person name="Wang G."/>
        </authorList>
    </citation>
    <scope>NUCLEOTIDE SEQUENCE [LARGE SCALE GENOMIC DNA]</scope>
    <source>
        <strain evidence="2 3">MCCC 1K00260</strain>
    </source>
</reference>
<dbReference type="AlphaFoldDB" id="A0A494Z7Q7"/>
<dbReference type="RefSeq" id="WP_121127622.1">
    <property type="nucleotide sequence ID" value="NZ_JBHUFK010000020.1"/>
</dbReference>
<evidence type="ECO:0000256" key="1">
    <source>
        <dbReference type="SAM" id="MobiDB-lite"/>
    </source>
</evidence>